<dbReference type="GO" id="GO:0003723">
    <property type="term" value="F:RNA binding"/>
    <property type="evidence" value="ECO:0007669"/>
    <property type="project" value="InterPro"/>
</dbReference>
<feature type="repeat" description="PPR" evidence="2">
    <location>
        <begin position="306"/>
        <end position="340"/>
    </location>
</feature>
<protein>
    <submittedName>
        <fullName evidence="3">Pentatricopeptide repeat-containing protein</fullName>
    </submittedName>
</protein>
<sequence>MAFSYRLRHCERRRFQIPNLKSNMTTVSITSHETRSIGFPLKAFEDPRFGPAVHARLVKSRPDWRDHSPWNKLLQLYCRCESIQVSRKLFDVMPVRDSASFNTLISAYTRGGHRRVMEAFKLYSLMREDDVPPDKITFSLLLGACARRSDLRLSKQLHCQAVKSGLASDKFVGSSLSDTYSKCLILEDSIRAFDEIDGADLVSWNVVIDGCARHGSKDHAVRLFTLMRRHCQCPGLGFDAFTLTSVVKTCYNPCELVLGMSLHGCAIKAGLTAETPVANSLVTMYSKCEKGMESAKRVFETILTPDIISWTAMISGFAKNGLGEEAVGVYQEMLGTGARENDFCFAGVLPAYAGMASLEGGRQVHARICKSKFGLDMSVNNALIDMYFKCGNIGDARSAFGTLKLRNFVTYTVMIMGLGQHGLGKDALEMLKEMEDHDGLEPDGVTLLAALSTCSHNGLVEDGLCIFNSMVDGRRKVKLKREHYACAVDMLGRAGKLSEAENFIKESGIESEAFAWGTLLSACMIHGDSEVGERAAERLKELQPKGDGAYVQLSNIYAEKEMWAEKGDVRQGLDVSGLHKETGQSWVSRSPIIST</sequence>
<reference evidence="3" key="1">
    <citation type="journal article" date="2023" name="Nat. Commun.">
        <title>Diploid and tetraploid genomes of Acorus and the evolution of monocots.</title>
        <authorList>
            <person name="Ma L."/>
            <person name="Liu K.W."/>
            <person name="Li Z."/>
            <person name="Hsiao Y.Y."/>
            <person name="Qi Y."/>
            <person name="Fu T."/>
            <person name="Tang G.D."/>
            <person name="Zhang D."/>
            <person name="Sun W.H."/>
            <person name="Liu D.K."/>
            <person name="Li Y."/>
            <person name="Chen G.Z."/>
            <person name="Liu X.D."/>
            <person name="Liao X.Y."/>
            <person name="Jiang Y.T."/>
            <person name="Yu X."/>
            <person name="Hao Y."/>
            <person name="Huang J."/>
            <person name="Zhao X.W."/>
            <person name="Ke S."/>
            <person name="Chen Y.Y."/>
            <person name="Wu W.L."/>
            <person name="Hsu J.L."/>
            <person name="Lin Y.F."/>
            <person name="Huang M.D."/>
            <person name="Li C.Y."/>
            <person name="Huang L."/>
            <person name="Wang Z.W."/>
            <person name="Zhao X."/>
            <person name="Zhong W.Y."/>
            <person name="Peng D.H."/>
            <person name="Ahmad S."/>
            <person name="Lan S."/>
            <person name="Zhang J.S."/>
            <person name="Tsai W.C."/>
            <person name="Van de Peer Y."/>
            <person name="Liu Z.J."/>
        </authorList>
    </citation>
    <scope>NUCLEOTIDE SEQUENCE</scope>
    <source>
        <strain evidence="3">CP</strain>
    </source>
</reference>
<feature type="repeat" description="PPR" evidence="2">
    <location>
        <begin position="407"/>
        <end position="437"/>
    </location>
</feature>
<accession>A0AAV9E7C2</accession>
<gene>
    <name evidence="3" type="primary">PCMP-H86</name>
    <name evidence="3" type="ORF">QJS10_CPA09g00154</name>
</gene>
<dbReference type="FunFam" id="1.25.40.10:FF:000090">
    <property type="entry name" value="Pentatricopeptide repeat-containing protein, chloroplastic"/>
    <property type="match status" value="1"/>
</dbReference>
<dbReference type="NCBIfam" id="TIGR00756">
    <property type="entry name" value="PPR"/>
    <property type="match status" value="4"/>
</dbReference>
<dbReference type="PROSITE" id="PS51375">
    <property type="entry name" value="PPR"/>
    <property type="match status" value="4"/>
</dbReference>
<dbReference type="InterPro" id="IPR046848">
    <property type="entry name" value="E_motif"/>
</dbReference>
<evidence type="ECO:0000313" key="4">
    <source>
        <dbReference type="Proteomes" id="UP001180020"/>
    </source>
</evidence>
<dbReference type="InterPro" id="IPR002885">
    <property type="entry name" value="PPR_rpt"/>
</dbReference>
<dbReference type="Pfam" id="PF01535">
    <property type="entry name" value="PPR"/>
    <property type="match status" value="4"/>
</dbReference>
<dbReference type="Proteomes" id="UP001180020">
    <property type="component" value="Unassembled WGS sequence"/>
</dbReference>
<dbReference type="FunFam" id="1.25.40.10:FF:000351">
    <property type="entry name" value="Pentatricopeptide repeat-containing protein"/>
    <property type="match status" value="1"/>
</dbReference>
<dbReference type="InterPro" id="IPR046960">
    <property type="entry name" value="PPR_At4g14850-like_plant"/>
</dbReference>
<keyword evidence="4" id="KW-1185">Reference proteome</keyword>
<proteinExistence type="predicted"/>
<evidence type="ECO:0000256" key="2">
    <source>
        <dbReference type="PROSITE-ProRule" id="PRU00708"/>
    </source>
</evidence>
<evidence type="ECO:0000313" key="3">
    <source>
        <dbReference type="EMBL" id="KAK1309355.1"/>
    </source>
</evidence>
<feature type="repeat" description="PPR" evidence="2">
    <location>
        <begin position="97"/>
        <end position="133"/>
    </location>
</feature>
<keyword evidence="1" id="KW-0677">Repeat</keyword>
<dbReference type="AlphaFoldDB" id="A0AAV9E7C2"/>
<dbReference type="GO" id="GO:0009451">
    <property type="term" value="P:RNA modification"/>
    <property type="evidence" value="ECO:0007669"/>
    <property type="project" value="InterPro"/>
</dbReference>
<feature type="repeat" description="PPR" evidence="2">
    <location>
        <begin position="200"/>
        <end position="234"/>
    </location>
</feature>
<dbReference type="EMBL" id="JAUJYO010000009">
    <property type="protein sequence ID" value="KAK1309355.1"/>
    <property type="molecule type" value="Genomic_DNA"/>
</dbReference>
<name>A0AAV9E7C2_ACOCL</name>
<dbReference type="PANTHER" id="PTHR47926:SF341">
    <property type="entry name" value="PENTATRICOPEPTIDE REPEAT-CONTAINING PROTEIN"/>
    <property type="match status" value="1"/>
</dbReference>
<dbReference type="PANTHER" id="PTHR47926">
    <property type="entry name" value="PENTATRICOPEPTIDE REPEAT-CONTAINING PROTEIN"/>
    <property type="match status" value="1"/>
</dbReference>
<evidence type="ECO:0000256" key="1">
    <source>
        <dbReference type="ARBA" id="ARBA00022737"/>
    </source>
</evidence>
<reference evidence="3" key="2">
    <citation type="submission" date="2023-06" db="EMBL/GenBank/DDBJ databases">
        <authorList>
            <person name="Ma L."/>
            <person name="Liu K.-W."/>
            <person name="Li Z."/>
            <person name="Hsiao Y.-Y."/>
            <person name="Qi Y."/>
            <person name="Fu T."/>
            <person name="Tang G."/>
            <person name="Zhang D."/>
            <person name="Sun W.-H."/>
            <person name="Liu D.-K."/>
            <person name="Li Y."/>
            <person name="Chen G.-Z."/>
            <person name="Liu X.-D."/>
            <person name="Liao X.-Y."/>
            <person name="Jiang Y.-T."/>
            <person name="Yu X."/>
            <person name="Hao Y."/>
            <person name="Huang J."/>
            <person name="Zhao X.-W."/>
            <person name="Ke S."/>
            <person name="Chen Y.-Y."/>
            <person name="Wu W.-L."/>
            <person name="Hsu J.-L."/>
            <person name="Lin Y.-F."/>
            <person name="Huang M.-D."/>
            <person name="Li C.-Y."/>
            <person name="Huang L."/>
            <person name="Wang Z.-W."/>
            <person name="Zhao X."/>
            <person name="Zhong W.-Y."/>
            <person name="Peng D.-H."/>
            <person name="Ahmad S."/>
            <person name="Lan S."/>
            <person name="Zhang J.-S."/>
            <person name="Tsai W.-C."/>
            <person name="Van De Peer Y."/>
            <person name="Liu Z.-J."/>
        </authorList>
    </citation>
    <scope>NUCLEOTIDE SEQUENCE</scope>
    <source>
        <strain evidence="3">CP</strain>
        <tissue evidence="3">Leaves</tissue>
    </source>
</reference>
<organism evidence="3 4">
    <name type="scientific">Acorus calamus</name>
    <name type="common">Sweet flag</name>
    <dbReference type="NCBI Taxonomy" id="4465"/>
    <lineage>
        <taxon>Eukaryota</taxon>
        <taxon>Viridiplantae</taxon>
        <taxon>Streptophyta</taxon>
        <taxon>Embryophyta</taxon>
        <taxon>Tracheophyta</taxon>
        <taxon>Spermatophyta</taxon>
        <taxon>Magnoliopsida</taxon>
        <taxon>Liliopsida</taxon>
        <taxon>Acoraceae</taxon>
        <taxon>Acorus</taxon>
    </lineage>
</organism>
<dbReference type="InterPro" id="IPR011990">
    <property type="entry name" value="TPR-like_helical_dom_sf"/>
</dbReference>
<dbReference type="Pfam" id="PF20431">
    <property type="entry name" value="E_motif"/>
    <property type="match status" value="1"/>
</dbReference>
<comment type="caution">
    <text evidence="3">The sequence shown here is derived from an EMBL/GenBank/DDBJ whole genome shotgun (WGS) entry which is preliminary data.</text>
</comment>
<dbReference type="Gene3D" id="1.25.40.10">
    <property type="entry name" value="Tetratricopeptide repeat domain"/>
    <property type="match status" value="5"/>
</dbReference>
<dbReference type="Pfam" id="PF13041">
    <property type="entry name" value="PPR_2"/>
    <property type="match status" value="1"/>
</dbReference>